<feature type="compositionally biased region" description="Low complexity" evidence="1">
    <location>
        <begin position="166"/>
        <end position="184"/>
    </location>
</feature>
<dbReference type="Gene3D" id="3.40.390.10">
    <property type="entry name" value="Collagenase (Catalytic Domain)"/>
    <property type="match status" value="1"/>
</dbReference>
<gene>
    <name evidence="4" type="ORF">ABZ931_32840</name>
</gene>
<keyword evidence="2" id="KW-0472">Membrane</keyword>
<dbReference type="Pfam" id="PF11350">
    <property type="entry name" value="DUF3152"/>
    <property type="match status" value="1"/>
</dbReference>
<dbReference type="SUPFAM" id="SSF55486">
    <property type="entry name" value="Metalloproteases ('zincins'), catalytic domain"/>
    <property type="match status" value="1"/>
</dbReference>
<feature type="domain" description="DUF3152" evidence="3">
    <location>
        <begin position="335"/>
        <end position="515"/>
    </location>
</feature>
<keyword evidence="2" id="KW-1133">Transmembrane helix</keyword>
<dbReference type="InterPro" id="IPR024079">
    <property type="entry name" value="MetalloPept_cat_dom_sf"/>
</dbReference>
<keyword evidence="5" id="KW-1185">Reference proteome</keyword>
<organism evidence="4 5">
    <name type="scientific">Streptomyces neyagawaensis</name>
    <dbReference type="NCBI Taxonomy" id="42238"/>
    <lineage>
        <taxon>Bacteria</taxon>
        <taxon>Bacillati</taxon>
        <taxon>Actinomycetota</taxon>
        <taxon>Actinomycetes</taxon>
        <taxon>Kitasatosporales</taxon>
        <taxon>Streptomycetaceae</taxon>
        <taxon>Streptomyces</taxon>
    </lineage>
</organism>
<dbReference type="EMBL" id="JBEYXT010000233">
    <property type="protein sequence ID" value="MEU6805752.1"/>
    <property type="molecule type" value="Genomic_DNA"/>
</dbReference>
<evidence type="ECO:0000313" key="5">
    <source>
        <dbReference type="Proteomes" id="UP001551189"/>
    </source>
</evidence>
<keyword evidence="2" id="KW-0812">Transmembrane</keyword>
<feature type="region of interest" description="Disordered" evidence="1">
    <location>
        <begin position="278"/>
        <end position="319"/>
    </location>
</feature>
<sequence>MGRHSRKGRAPKGDTSEKSAAAPAGPPLAGDRGAPLGYEGASGPPGVRRLPDGTPAHGFPRHPEGPSGRGVPRFPDGTPAHGFPRLPDGTPAHGFPRLPDGGSGQGVPRFPDGTPAHGFPRLPDGTPGRGFPQSRGGHPEQREAGGGWGRLGGETRPHPGGGQGAYGAPSGAPYSAPGGPSYGAQHGESGGSPSDAPGQGQGRRIPIPRQRQEAVPPPPGGPRQAYLDAFDEEQPPTGDAGEGKDIGKSGKGRAFAGIAAAAVTTVLAVIVGGQVTGGQEDTTARAQAADAGDRDVRGASRSDDRPTPSSPPRVSVAPLSYDEKMGQKYALAADLEGNGKFQTVRGFDKAPGTGRKYRYRVDVEEGLGLDAELFAQAVQKTLNDDRSWAHNGGRTFERISSGKPDFVITLASPGTTAVWCAKSGLDTTVDNVSCDSAATERVMINAYRWAQGSKTYGDRIHAYRQMLINHEIGHRLGYSHVTCDKDGDLAPVMQQQSKFLSYDGITCKANPWAFPGG</sequence>
<proteinExistence type="predicted"/>
<evidence type="ECO:0000313" key="4">
    <source>
        <dbReference type="EMBL" id="MEU6805752.1"/>
    </source>
</evidence>
<evidence type="ECO:0000259" key="3">
    <source>
        <dbReference type="Pfam" id="PF11350"/>
    </source>
</evidence>
<feature type="compositionally biased region" description="Basic and acidic residues" evidence="1">
    <location>
        <begin position="291"/>
        <end position="306"/>
    </location>
</feature>
<feature type="transmembrane region" description="Helical" evidence="2">
    <location>
        <begin position="254"/>
        <end position="275"/>
    </location>
</feature>
<accession>A0ABV3B8H2</accession>
<dbReference type="RefSeq" id="WP_359700883.1">
    <property type="nucleotide sequence ID" value="NZ_JBEYXT010000233.1"/>
</dbReference>
<comment type="caution">
    <text evidence="4">The sequence shown here is derived from an EMBL/GenBank/DDBJ whole genome shotgun (WGS) entry which is preliminary data.</text>
</comment>
<dbReference type="Proteomes" id="UP001551189">
    <property type="component" value="Unassembled WGS sequence"/>
</dbReference>
<reference evidence="4 5" key="1">
    <citation type="submission" date="2024-06" db="EMBL/GenBank/DDBJ databases">
        <title>The Natural Products Discovery Center: Release of the First 8490 Sequenced Strains for Exploring Actinobacteria Biosynthetic Diversity.</title>
        <authorList>
            <person name="Kalkreuter E."/>
            <person name="Kautsar S.A."/>
            <person name="Yang D."/>
            <person name="Bader C.D."/>
            <person name="Teijaro C.N."/>
            <person name="Fluegel L."/>
            <person name="Davis C.M."/>
            <person name="Simpson J.R."/>
            <person name="Lauterbach L."/>
            <person name="Steele A.D."/>
            <person name="Gui C."/>
            <person name="Meng S."/>
            <person name="Li G."/>
            <person name="Viehrig K."/>
            <person name="Ye F."/>
            <person name="Su P."/>
            <person name="Kiefer A.F."/>
            <person name="Nichols A."/>
            <person name="Cepeda A.J."/>
            <person name="Yan W."/>
            <person name="Fan B."/>
            <person name="Jiang Y."/>
            <person name="Adhikari A."/>
            <person name="Zheng C.-J."/>
            <person name="Schuster L."/>
            <person name="Cowan T.M."/>
            <person name="Smanski M.J."/>
            <person name="Chevrette M.G."/>
            <person name="De Carvalho L.P.S."/>
            <person name="Shen B."/>
        </authorList>
    </citation>
    <scope>NUCLEOTIDE SEQUENCE [LARGE SCALE GENOMIC DNA]</scope>
    <source>
        <strain evidence="4 5">NPDC046851</strain>
    </source>
</reference>
<protein>
    <submittedName>
        <fullName evidence="4">DUF3152 domain-containing protein</fullName>
    </submittedName>
</protein>
<evidence type="ECO:0000256" key="2">
    <source>
        <dbReference type="SAM" id="Phobius"/>
    </source>
</evidence>
<name>A0ABV3B8H2_9ACTN</name>
<evidence type="ECO:0000256" key="1">
    <source>
        <dbReference type="SAM" id="MobiDB-lite"/>
    </source>
</evidence>
<feature type="compositionally biased region" description="Basic residues" evidence="1">
    <location>
        <begin position="1"/>
        <end position="10"/>
    </location>
</feature>
<feature type="compositionally biased region" description="Low complexity" evidence="1">
    <location>
        <begin position="20"/>
        <end position="37"/>
    </location>
</feature>
<dbReference type="InterPro" id="IPR022603">
    <property type="entry name" value="DUF3152"/>
</dbReference>
<feature type="region of interest" description="Disordered" evidence="1">
    <location>
        <begin position="1"/>
        <end position="249"/>
    </location>
</feature>